<comment type="caution">
    <text evidence="10">The sequence shown here is derived from an EMBL/GenBank/DDBJ whole genome shotgun (WGS) entry which is preliminary data.</text>
</comment>
<protein>
    <submittedName>
        <fullName evidence="10">Two-component system response regulator BasR</fullName>
    </submittedName>
</protein>
<feature type="DNA-binding region" description="OmpR/PhoB-type" evidence="7">
    <location>
        <begin position="124"/>
        <end position="218"/>
    </location>
</feature>
<dbReference type="InterPro" id="IPR001789">
    <property type="entry name" value="Sig_transdc_resp-reg_receiver"/>
</dbReference>
<dbReference type="Proteomes" id="UP001180453">
    <property type="component" value="Unassembled WGS sequence"/>
</dbReference>
<evidence type="ECO:0000256" key="5">
    <source>
        <dbReference type="ARBA" id="ARBA00023163"/>
    </source>
</evidence>
<evidence type="ECO:0000313" key="11">
    <source>
        <dbReference type="Proteomes" id="UP001180453"/>
    </source>
</evidence>
<name>A0ABU1YMX6_ROSSA</name>
<keyword evidence="4 7" id="KW-0238">DNA-binding</keyword>
<keyword evidence="2" id="KW-0902">Two-component regulatory system</keyword>
<evidence type="ECO:0000259" key="8">
    <source>
        <dbReference type="PROSITE" id="PS50110"/>
    </source>
</evidence>
<feature type="domain" description="Response regulatory" evidence="8">
    <location>
        <begin position="2"/>
        <end position="116"/>
    </location>
</feature>
<dbReference type="Gene3D" id="1.10.10.10">
    <property type="entry name" value="Winged helix-like DNA-binding domain superfamily/Winged helix DNA-binding domain"/>
    <property type="match status" value="1"/>
</dbReference>
<dbReference type="Pfam" id="PF00072">
    <property type="entry name" value="Response_reg"/>
    <property type="match status" value="1"/>
</dbReference>
<dbReference type="PROSITE" id="PS50110">
    <property type="entry name" value="RESPONSE_REGULATORY"/>
    <property type="match status" value="1"/>
</dbReference>
<dbReference type="Gene3D" id="6.10.250.690">
    <property type="match status" value="1"/>
</dbReference>
<dbReference type="EMBL" id="JAVDXU010000002">
    <property type="protein sequence ID" value="MDR7270212.1"/>
    <property type="molecule type" value="Genomic_DNA"/>
</dbReference>
<dbReference type="InterPro" id="IPR001867">
    <property type="entry name" value="OmpR/PhoB-type_DNA-bd"/>
</dbReference>
<organism evidence="10 11">
    <name type="scientific">Roseateles saccharophilus</name>
    <name type="common">Pseudomonas saccharophila</name>
    <dbReference type="NCBI Taxonomy" id="304"/>
    <lineage>
        <taxon>Bacteria</taxon>
        <taxon>Pseudomonadati</taxon>
        <taxon>Pseudomonadota</taxon>
        <taxon>Betaproteobacteria</taxon>
        <taxon>Burkholderiales</taxon>
        <taxon>Sphaerotilaceae</taxon>
        <taxon>Roseateles</taxon>
    </lineage>
</organism>
<dbReference type="PANTHER" id="PTHR48111">
    <property type="entry name" value="REGULATOR OF RPOS"/>
    <property type="match status" value="1"/>
</dbReference>
<evidence type="ECO:0000256" key="1">
    <source>
        <dbReference type="ARBA" id="ARBA00022553"/>
    </source>
</evidence>
<gene>
    <name evidence="10" type="ORF">J2X20_002870</name>
</gene>
<dbReference type="PANTHER" id="PTHR48111:SF1">
    <property type="entry name" value="TWO-COMPONENT RESPONSE REGULATOR ORR33"/>
    <property type="match status" value="1"/>
</dbReference>
<sequence length="218" mass="23809">MHLLLIEDDLDLGRALLAALQLHGFSVEWWRRAADAPPRLDQPLADAVLLDLGLPDGSGLDLLARWRRQDGRLPILIITAQGALQDRLAGLDAGADDYLVKPFATEELVSRLRAVLRRGAAQASEVWTLGELCIRPAARTAELAGAALDLSRREFQLLLELARSAGKVVPKSQIAQKLEPLGEPLNAAAIEMHVFNLRKKIGPERIRTTRGVGYALIA</sequence>
<dbReference type="SUPFAM" id="SSF52172">
    <property type="entry name" value="CheY-like"/>
    <property type="match status" value="1"/>
</dbReference>
<evidence type="ECO:0000256" key="3">
    <source>
        <dbReference type="ARBA" id="ARBA00023015"/>
    </source>
</evidence>
<dbReference type="InterPro" id="IPR036388">
    <property type="entry name" value="WH-like_DNA-bd_sf"/>
</dbReference>
<dbReference type="RefSeq" id="WP_310265887.1">
    <property type="nucleotide sequence ID" value="NZ_JAVDXU010000002.1"/>
</dbReference>
<keyword evidence="11" id="KW-1185">Reference proteome</keyword>
<proteinExistence type="predicted"/>
<evidence type="ECO:0000259" key="9">
    <source>
        <dbReference type="PROSITE" id="PS51755"/>
    </source>
</evidence>
<keyword evidence="3" id="KW-0805">Transcription regulation</keyword>
<dbReference type="InterPro" id="IPR039420">
    <property type="entry name" value="WalR-like"/>
</dbReference>
<accession>A0ABU1YMX6</accession>
<evidence type="ECO:0000256" key="7">
    <source>
        <dbReference type="PROSITE-ProRule" id="PRU01091"/>
    </source>
</evidence>
<keyword evidence="1 6" id="KW-0597">Phosphoprotein</keyword>
<feature type="modified residue" description="4-aspartylphosphate" evidence="6">
    <location>
        <position position="51"/>
    </location>
</feature>
<dbReference type="InterPro" id="IPR011006">
    <property type="entry name" value="CheY-like_superfamily"/>
</dbReference>
<dbReference type="Pfam" id="PF00486">
    <property type="entry name" value="Trans_reg_C"/>
    <property type="match status" value="1"/>
</dbReference>
<dbReference type="CDD" id="cd00383">
    <property type="entry name" value="trans_reg_C"/>
    <property type="match status" value="1"/>
</dbReference>
<dbReference type="SMART" id="SM00862">
    <property type="entry name" value="Trans_reg_C"/>
    <property type="match status" value="1"/>
</dbReference>
<evidence type="ECO:0000256" key="2">
    <source>
        <dbReference type="ARBA" id="ARBA00023012"/>
    </source>
</evidence>
<dbReference type="Gene3D" id="3.40.50.2300">
    <property type="match status" value="1"/>
</dbReference>
<dbReference type="PROSITE" id="PS51755">
    <property type="entry name" value="OMPR_PHOB"/>
    <property type="match status" value="1"/>
</dbReference>
<dbReference type="SMART" id="SM00448">
    <property type="entry name" value="REC"/>
    <property type="match status" value="1"/>
</dbReference>
<reference evidence="10 11" key="1">
    <citation type="submission" date="2023-07" db="EMBL/GenBank/DDBJ databases">
        <title>Sorghum-associated microbial communities from plants grown in Nebraska, USA.</title>
        <authorList>
            <person name="Schachtman D."/>
        </authorList>
    </citation>
    <scope>NUCLEOTIDE SEQUENCE [LARGE SCALE GENOMIC DNA]</scope>
    <source>
        <strain evidence="10 11">BE314</strain>
    </source>
</reference>
<evidence type="ECO:0000313" key="10">
    <source>
        <dbReference type="EMBL" id="MDR7270212.1"/>
    </source>
</evidence>
<evidence type="ECO:0000256" key="6">
    <source>
        <dbReference type="PROSITE-ProRule" id="PRU00169"/>
    </source>
</evidence>
<evidence type="ECO:0000256" key="4">
    <source>
        <dbReference type="ARBA" id="ARBA00023125"/>
    </source>
</evidence>
<keyword evidence="5" id="KW-0804">Transcription</keyword>
<feature type="domain" description="OmpR/PhoB-type" evidence="9">
    <location>
        <begin position="124"/>
        <end position="218"/>
    </location>
</feature>